<dbReference type="EMBL" id="JAGPYM010000019">
    <property type="protein sequence ID" value="KAH6884949.1"/>
    <property type="molecule type" value="Genomic_DNA"/>
</dbReference>
<sequence length="163" mass="18590">MTHSLESSELSNLRLSSKTIACLAEPGHLPQSYYVSRFAADKEMNFLLLSWEFISSWNIRRDSREFYFDIKQPIKHVLCDKTQTGHMRNYRQIRQSGGHLTRCLAQIFNQAPTLRNGCGVEQELVLEGHEAGQLARGLAQQDEDRYSGMGALVWNTEPSLALM</sequence>
<evidence type="ECO:0000313" key="2">
    <source>
        <dbReference type="Proteomes" id="UP000777438"/>
    </source>
</evidence>
<name>A0A9P8VYC7_9HYPO</name>
<accession>A0A9P8VYC7</accession>
<dbReference type="OrthoDB" id="5273847at2759"/>
<dbReference type="AlphaFoldDB" id="A0A9P8VYC7"/>
<organism evidence="1 2">
    <name type="scientific">Thelonectria olida</name>
    <dbReference type="NCBI Taxonomy" id="1576542"/>
    <lineage>
        <taxon>Eukaryota</taxon>
        <taxon>Fungi</taxon>
        <taxon>Dikarya</taxon>
        <taxon>Ascomycota</taxon>
        <taxon>Pezizomycotina</taxon>
        <taxon>Sordariomycetes</taxon>
        <taxon>Hypocreomycetidae</taxon>
        <taxon>Hypocreales</taxon>
        <taxon>Nectriaceae</taxon>
        <taxon>Thelonectria</taxon>
    </lineage>
</organism>
<protein>
    <submittedName>
        <fullName evidence="1">Uncharacterized protein</fullName>
    </submittedName>
</protein>
<comment type="caution">
    <text evidence="1">The sequence shown here is derived from an EMBL/GenBank/DDBJ whole genome shotgun (WGS) entry which is preliminary data.</text>
</comment>
<evidence type="ECO:0000313" key="1">
    <source>
        <dbReference type="EMBL" id="KAH6884949.1"/>
    </source>
</evidence>
<proteinExistence type="predicted"/>
<keyword evidence="2" id="KW-1185">Reference proteome</keyword>
<reference evidence="1 2" key="1">
    <citation type="journal article" date="2021" name="Nat. Commun.">
        <title>Genetic determinants of endophytism in the Arabidopsis root mycobiome.</title>
        <authorList>
            <person name="Mesny F."/>
            <person name="Miyauchi S."/>
            <person name="Thiergart T."/>
            <person name="Pickel B."/>
            <person name="Atanasova L."/>
            <person name="Karlsson M."/>
            <person name="Huettel B."/>
            <person name="Barry K.W."/>
            <person name="Haridas S."/>
            <person name="Chen C."/>
            <person name="Bauer D."/>
            <person name="Andreopoulos W."/>
            <person name="Pangilinan J."/>
            <person name="LaButti K."/>
            <person name="Riley R."/>
            <person name="Lipzen A."/>
            <person name="Clum A."/>
            <person name="Drula E."/>
            <person name="Henrissat B."/>
            <person name="Kohler A."/>
            <person name="Grigoriev I.V."/>
            <person name="Martin F.M."/>
            <person name="Hacquard S."/>
        </authorList>
    </citation>
    <scope>NUCLEOTIDE SEQUENCE [LARGE SCALE GENOMIC DNA]</scope>
    <source>
        <strain evidence="1 2">MPI-CAGE-CH-0241</strain>
    </source>
</reference>
<gene>
    <name evidence="1" type="ORF">B0T10DRAFT_462642</name>
</gene>
<dbReference type="Proteomes" id="UP000777438">
    <property type="component" value="Unassembled WGS sequence"/>
</dbReference>